<evidence type="ECO:0000256" key="8">
    <source>
        <dbReference type="ARBA" id="ARBA00022777"/>
    </source>
</evidence>
<dbReference type="Pfam" id="PF01590">
    <property type="entry name" value="GAF"/>
    <property type="match status" value="1"/>
</dbReference>
<dbReference type="InterPro" id="IPR003661">
    <property type="entry name" value="HisK_dim/P_dom"/>
</dbReference>
<dbReference type="Pfam" id="PF13426">
    <property type="entry name" value="PAS_9"/>
    <property type="match status" value="2"/>
</dbReference>
<dbReference type="Gene3D" id="3.30.565.10">
    <property type="entry name" value="Histidine kinase-like ATPase, C-terminal domain"/>
    <property type="match status" value="1"/>
</dbReference>
<dbReference type="EMBL" id="WBXO01000001">
    <property type="protein sequence ID" value="KAB2954297.1"/>
    <property type="molecule type" value="Genomic_DNA"/>
</dbReference>
<evidence type="ECO:0000256" key="11">
    <source>
        <dbReference type="ARBA" id="ARBA00024867"/>
    </source>
</evidence>
<dbReference type="PANTHER" id="PTHR45339">
    <property type="entry name" value="HYBRID SIGNAL TRANSDUCTION HISTIDINE KINASE J"/>
    <property type="match status" value="1"/>
</dbReference>
<dbReference type="SMART" id="SM00091">
    <property type="entry name" value="PAS"/>
    <property type="match status" value="3"/>
</dbReference>
<proteinExistence type="inferred from homology"/>
<feature type="domain" description="PAS" evidence="18">
    <location>
        <begin position="131"/>
        <end position="203"/>
    </location>
</feature>
<evidence type="ECO:0000256" key="14">
    <source>
        <dbReference type="ARBA" id="ARBA00074306"/>
    </source>
</evidence>
<evidence type="ECO:0000256" key="4">
    <source>
        <dbReference type="ARBA" id="ARBA00018672"/>
    </source>
</evidence>
<evidence type="ECO:0000256" key="15">
    <source>
        <dbReference type="PROSITE-ProRule" id="PRU00169"/>
    </source>
</evidence>
<dbReference type="InterPro" id="IPR029016">
    <property type="entry name" value="GAF-like_dom_sf"/>
</dbReference>
<keyword evidence="6" id="KW-0808">Transferase</keyword>
<dbReference type="PROSITE" id="PS50113">
    <property type="entry name" value="PAC"/>
    <property type="match status" value="2"/>
</dbReference>
<dbReference type="PROSITE" id="PS50112">
    <property type="entry name" value="PAS"/>
    <property type="match status" value="2"/>
</dbReference>
<evidence type="ECO:0000313" key="20">
    <source>
        <dbReference type="EMBL" id="KAB2954297.1"/>
    </source>
</evidence>
<accession>A0A6I0F635</accession>
<keyword evidence="8" id="KW-0418">Kinase</keyword>
<feature type="domain" description="Response regulatory" evidence="17">
    <location>
        <begin position="969"/>
        <end position="1086"/>
    </location>
</feature>
<keyword evidence="21" id="KW-1185">Reference proteome</keyword>
<protein>
    <recommendedName>
        <fullName evidence="14">Circadian input-output histidine kinase CikA</fullName>
        <ecNumber evidence="3">2.7.13.3</ecNumber>
    </recommendedName>
    <alternativeName>
        <fullName evidence="13">Sensory/regulatory protein RpfC</fullName>
    </alternativeName>
    <alternativeName>
        <fullName evidence="4">Stage 0 sporulation protein A homolog</fullName>
    </alternativeName>
</protein>
<feature type="domain" description="PAC" evidence="19">
    <location>
        <begin position="204"/>
        <end position="258"/>
    </location>
</feature>
<dbReference type="Proteomes" id="UP000468766">
    <property type="component" value="Unassembled WGS sequence"/>
</dbReference>
<dbReference type="Pfam" id="PF08447">
    <property type="entry name" value="PAS_3"/>
    <property type="match status" value="1"/>
</dbReference>
<keyword evidence="7" id="KW-0547">Nucleotide-binding</keyword>
<dbReference type="PANTHER" id="PTHR45339:SF1">
    <property type="entry name" value="HYBRID SIGNAL TRANSDUCTION HISTIDINE KINASE J"/>
    <property type="match status" value="1"/>
</dbReference>
<dbReference type="OrthoDB" id="9809348at2"/>
<dbReference type="SMART" id="SM00086">
    <property type="entry name" value="PAC"/>
    <property type="match status" value="2"/>
</dbReference>
<evidence type="ECO:0000256" key="3">
    <source>
        <dbReference type="ARBA" id="ARBA00012438"/>
    </source>
</evidence>
<dbReference type="Pfam" id="PF00512">
    <property type="entry name" value="HisKA"/>
    <property type="match status" value="1"/>
</dbReference>
<feature type="domain" description="Histidine kinase" evidence="16">
    <location>
        <begin position="582"/>
        <end position="804"/>
    </location>
</feature>
<evidence type="ECO:0000259" key="17">
    <source>
        <dbReference type="PROSITE" id="PS50110"/>
    </source>
</evidence>
<comment type="catalytic activity">
    <reaction evidence="1">
        <text>ATP + protein L-histidine = ADP + protein N-phospho-L-histidine.</text>
        <dbReference type="EC" id="2.7.13.3"/>
    </reaction>
</comment>
<dbReference type="InterPro" id="IPR000014">
    <property type="entry name" value="PAS"/>
</dbReference>
<dbReference type="CDD" id="cd00156">
    <property type="entry name" value="REC"/>
    <property type="match status" value="1"/>
</dbReference>
<dbReference type="CDD" id="cd16922">
    <property type="entry name" value="HATPase_EvgS-ArcB-TorS-like"/>
    <property type="match status" value="1"/>
</dbReference>
<dbReference type="InterPro" id="IPR000700">
    <property type="entry name" value="PAS-assoc_C"/>
</dbReference>
<dbReference type="InterPro" id="IPR003018">
    <property type="entry name" value="GAF"/>
</dbReference>
<dbReference type="Pfam" id="PF00072">
    <property type="entry name" value="Response_reg"/>
    <property type="match status" value="2"/>
</dbReference>
<dbReference type="InterPro" id="IPR001789">
    <property type="entry name" value="Sig_transdc_resp-reg_receiver"/>
</dbReference>
<dbReference type="GO" id="GO:0000155">
    <property type="term" value="F:phosphorelay sensor kinase activity"/>
    <property type="evidence" value="ECO:0007669"/>
    <property type="project" value="InterPro"/>
</dbReference>
<feature type="modified residue" description="4-aspartylphosphate" evidence="15">
    <location>
        <position position="876"/>
    </location>
</feature>
<dbReference type="NCBIfam" id="TIGR00229">
    <property type="entry name" value="sensory_box"/>
    <property type="match status" value="3"/>
</dbReference>
<dbReference type="RefSeq" id="WP_151617743.1">
    <property type="nucleotide sequence ID" value="NZ_WBXO01000001.1"/>
</dbReference>
<evidence type="ECO:0000256" key="7">
    <source>
        <dbReference type="ARBA" id="ARBA00022741"/>
    </source>
</evidence>
<dbReference type="AlphaFoldDB" id="A0A6I0F635"/>
<evidence type="ECO:0000256" key="10">
    <source>
        <dbReference type="ARBA" id="ARBA00023012"/>
    </source>
</evidence>
<dbReference type="CDD" id="cd00130">
    <property type="entry name" value="PAS"/>
    <property type="match status" value="2"/>
</dbReference>
<evidence type="ECO:0000259" key="16">
    <source>
        <dbReference type="PROSITE" id="PS50109"/>
    </source>
</evidence>
<dbReference type="SMART" id="SM00387">
    <property type="entry name" value="HATPase_c"/>
    <property type="match status" value="1"/>
</dbReference>
<evidence type="ECO:0000256" key="9">
    <source>
        <dbReference type="ARBA" id="ARBA00022840"/>
    </source>
</evidence>
<dbReference type="InterPro" id="IPR001610">
    <property type="entry name" value="PAC"/>
</dbReference>
<dbReference type="PRINTS" id="PR00344">
    <property type="entry name" value="BCTRLSENSOR"/>
</dbReference>
<dbReference type="Gene3D" id="3.40.50.2300">
    <property type="match status" value="2"/>
</dbReference>
<evidence type="ECO:0000259" key="19">
    <source>
        <dbReference type="PROSITE" id="PS50113"/>
    </source>
</evidence>
<dbReference type="PROSITE" id="PS50110">
    <property type="entry name" value="RESPONSE_REGULATORY"/>
    <property type="match status" value="2"/>
</dbReference>
<dbReference type="Pfam" id="PF02518">
    <property type="entry name" value="HATPase_c"/>
    <property type="match status" value="1"/>
</dbReference>
<dbReference type="EC" id="2.7.13.3" evidence="3"/>
<dbReference type="InterPro" id="IPR003594">
    <property type="entry name" value="HATPase_dom"/>
</dbReference>
<dbReference type="InterPro" id="IPR036097">
    <property type="entry name" value="HisK_dim/P_sf"/>
</dbReference>
<evidence type="ECO:0000256" key="13">
    <source>
        <dbReference type="ARBA" id="ARBA00068150"/>
    </source>
</evidence>
<dbReference type="InterPro" id="IPR036890">
    <property type="entry name" value="HATPase_C_sf"/>
</dbReference>
<dbReference type="InterPro" id="IPR013655">
    <property type="entry name" value="PAS_fold_3"/>
</dbReference>
<evidence type="ECO:0000313" key="21">
    <source>
        <dbReference type="Proteomes" id="UP000468766"/>
    </source>
</evidence>
<evidence type="ECO:0000256" key="2">
    <source>
        <dbReference type="ARBA" id="ARBA00006402"/>
    </source>
</evidence>
<dbReference type="PROSITE" id="PS50109">
    <property type="entry name" value="HIS_KIN"/>
    <property type="match status" value="1"/>
</dbReference>
<dbReference type="InterPro" id="IPR011006">
    <property type="entry name" value="CheY-like_superfamily"/>
</dbReference>
<sequence length="1100" mass="125244">MDSPFYKTFFDYSSTGFAYHRILYDENAKAYDFVFLEVNRQFEKMTGLTAEAVNGKKITEVLPTIATNLIREISSYSKEDLQKETIELNVYSKKLHKWFRVSFISPENNFLITTLTDITNYKLTEEALRESERRLSYALSATGEGIWDWDLRTNMVRHNSTWCKILGLDERFLEHRLDDFSSLLHEDDQKEVMKRILDCLEGNSSYKSEHRMRVTGNVIWVSDRGNVVEWNEAGQPIRMAGSIVDITERKKVEKELRESEVRFRALFEDSTDCYLLIIDGIISNCNKAAVKMFGGSRQDIIGQRPETFSPFLQPDGKESAQSAAEKIAIALKEGQAHFEWLHRRLDGSDFWVEVSLSTIYIDGKTALFTTLRNISARKKAEEEIRKRDALLETISIAAEEFLKTSEWEKTLSTVLQRLGDTTGVSRVYVLKNYFDLEGLVISRLNNEWCAPGTKALINESSLQSLDWHQEGLTRWVESFQQNKIINSHIHDLPLQEQAVFQKLPVQSILAVPIFVEKGWWGIVCFDQCIHCRSWTEAEVDAIGSFANILGSAIERIQGEQKLIKAKEEADSANQAKSEFMANMSHEIRTPMNGIIGMAELLIDSPLLAEQKIYLENLTHSAYSLLNILNDILDLSKIESGKLHIEEVEFSLLMLVEKVVHLFAVPSHDKKLEIMLIYHEEVPTSVIGDPLRIRQILINLLSNAVKFTRQGEIILEVEKVIATSEEQDKIRFSVSDTGIGIPLEKQEAIFESFSQVDNTITRQFGGTGLGLTIAKNLVHLMNGSIKVESEQEQGSTFTVELPLVEVLETKAEPAEQNLPLQRLLIVDDNQKSCQLLKSIFEKLQIPVREIAFNGMEALEKIAKNNRKNEPFDLILLDTQMPGMNGYEVADKIHEQSKQSPSPKIIFLTSQTELKKDGTNRPLQAGEQRLFKPVKKQELYNLLKITLEEKALPEKQKNSTTPLCRPFCQGKVLVVEDNPVNQLVISKFLQRLGCQLLQAENGKVAIELFKKQKIDLIFMDLHMPELDGLETTRIIRNLEKGKFHTPIIALTADAMSGDREKCISAGMDDYISKPFKQEDVVKVLKSYNCLIDKGSDRAEEKA</sequence>
<dbReference type="Gene3D" id="3.30.450.40">
    <property type="match status" value="1"/>
</dbReference>
<organism evidence="20 21">
    <name type="scientific">Heliorestis acidaminivorans</name>
    <dbReference type="NCBI Taxonomy" id="553427"/>
    <lineage>
        <taxon>Bacteria</taxon>
        <taxon>Bacillati</taxon>
        <taxon>Bacillota</taxon>
        <taxon>Clostridia</taxon>
        <taxon>Eubacteriales</taxon>
        <taxon>Heliobacteriaceae</taxon>
        <taxon>Heliorestis</taxon>
    </lineage>
</organism>
<dbReference type="SMART" id="SM00065">
    <property type="entry name" value="GAF"/>
    <property type="match status" value="1"/>
</dbReference>
<dbReference type="InterPro" id="IPR035965">
    <property type="entry name" value="PAS-like_dom_sf"/>
</dbReference>
<comment type="function">
    <text evidence="11">May play the central regulatory role in sporulation. It may be an element of the effector pathway responsible for the activation of sporulation genes in response to nutritional stress. Spo0A may act in concert with spo0H (a sigma factor) to control the expression of some genes that are critical to the sporulation process.</text>
</comment>
<dbReference type="CDD" id="cd17546">
    <property type="entry name" value="REC_hyHK_CKI1_RcsC-like"/>
    <property type="match status" value="1"/>
</dbReference>
<dbReference type="SMART" id="SM00388">
    <property type="entry name" value="HisKA"/>
    <property type="match status" value="1"/>
</dbReference>
<comment type="similarity">
    <text evidence="2">In the N-terminal section; belongs to the phytochrome family.</text>
</comment>
<keyword evidence="9" id="KW-0067">ATP-binding</keyword>
<dbReference type="GO" id="GO:0005524">
    <property type="term" value="F:ATP binding"/>
    <property type="evidence" value="ECO:0007669"/>
    <property type="project" value="UniProtKB-KW"/>
</dbReference>
<feature type="domain" description="Response regulatory" evidence="17">
    <location>
        <begin position="821"/>
        <end position="945"/>
    </location>
</feature>
<dbReference type="Gene3D" id="1.10.287.130">
    <property type="match status" value="1"/>
</dbReference>
<dbReference type="FunFam" id="3.30.565.10:FF:000010">
    <property type="entry name" value="Sensor histidine kinase RcsC"/>
    <property type="match status" value="1"/>
</dbReference>
<dbReference type="FunFam" id="1.10.287.130:FF:000002">
    <property type="entry name" value="Two-component osmosensing histidine kinase"/>
    <property type="match status" value="1"/>
</dbReference>
<keyword evidence="10" id="KW-0902">Two-component regulatory system</keyword>
<feature type="domain" description="PAC" evidence="19">
    <location>
        <begin position="336"/>
        <end position="386"/>
    </location>
</feature>
<dbReference type="CDD" id="cd00082">
    <property type="entry name" value="HisKA"/>
    <property type="match status" value="1"/>
</dbReference>
<evidence type="ECO:0000256" key="1">
    <source>
        <dbReference type="ARBA" id="ARBA00000085"/>
    </source>
</evidence>
<dbReference type="SUPFAM" id="SSF55874">
    <property type="entry name" value="ATPase domain of HSP90 chaperone/DNA topoisomerase II/histidine kinase"/>
    <property type="match status" value="1"/>
</dbReference>
<dbReference type="SUPFAM" id="SSF47384">
    <property type="entry name" value="Homodimeric domain of signal transducing histidine kinase"/>
    <property type="match status" value="1"/>
</dbReference>
<feature type="domain" description="PAS" evidence="18">
    <location>
        <begin position="279"/>
        <end position="334"/>
    </location>
</feature>
<evidence type="ECO:0000256" key="6">
    <source>
        <dbReference type="ARBA" id="ARBA00022679"/>
    </source>
</evidence>
<dbReference type="SUPFAM" id="SSF55785">
    <property type="entry name" value="PYP-like sensor domain (PAS domain)"/>
    <property type="match status" value="3"/>
</dbReference>
<keyword evidence="5 15" id="KW-0597">Phosphoprotein</keyword>
<dbReference type="InterPro" id="IPR004358">
    <property type="entry name" value="Sig_transdc_His_kin-like_C"/>
</dbReference>
<evidence type="ECO:0000256" key="5">
    <source>
        <dbReference type="ARBA" id="ARBA00022553"/>
    </source>
</evidence>
<evidence type="ECO:0000256" key="12">
    <source>
        <dbReference type="ARBA" id="ARBA00064003"/>
    </source>
</evidence>
<dbReference type="Gene3D" id="3.30.450.20">
    <property type="entry name" value="PAS domain"/>
    <property type="match status" value="3"/>
</dbReference>
<dbReference type="SUPFAM" id="SSF55781">
    <property type="entry name" value="GAF domain-like"/>
    <property type="match status" value="1"/>
</dbReference>
<gene>
    <name evidence="20" type="ORF">F9B85_00970</name>
</gene>
<name>A0A6I0F635_9FIRM</name>
<dbReference type="SMART" id="SM00448">
    <property type="entry name" value="REC"/>
    <property type="match status" value="2"/>
</dbReference>
<reference evidence="20 21" key="1">
    <citation type="submission" date="2019-10" db="EMBL/GenBank/DDBJ databases">
        <title>Whole-genome sequence of the extremophile Heliorestis acidaminivorans DSM 24790.</title>
        <authorList>
            <person name="Kyndt J.A."/>
            <person name="Meyer T.E."/>
        </authorList>
    </citation>
    <scope>NUCLEOTIDE SEQUENCE [LARGE SCALE GENOMIC DNA]</scope>
    <source>
        <strain evidence="20 21">DSM 24790</strain>
    </source>
</reference>
<comment type="subunit">
    <text evidence="12">At low DSF concentrations, interacts with RpfF.</text>
</comment>
<feature type="modified residue" description="4-aspartylphosphate" evidence="15">
    <location>
        <position position="1018"/>
    </location>
</feature>
<dbReference type="InterPro" id="IPR005467">
    <property type="entry name" value="His_kinase_dom"/>
</dbReference>
<dbReference type="SUPFAM" id="SSF52172">
    <property type="entry name" value="CheY-like"/>
    <property type="match status" value="2"/>
</dbReference>
<comment type="caution">
    <text evidence="20">The sequence shown here is derived from an EMBL/GenBank/DDBJ whole genome shotgun (WGS) entry which is preliminary data.</text>
</comment>
<evidence type="ECO:0000259" key="18">
    <source>
        <dbReference type="PROSITE" id="PS50112"/>
    </source>
</evidence>